<dbReference type="AlphaFoldDB" id="A0A098BTL1"/>
<proteinExistence type="predicted"/>
<name>A0A098BTL1_9NOCA</name>
<evidence type="ECO:0000313" key="2">
    <source>
        <dbReference type="EMBL" id="CDZ91587.1"/>
    </source>
</evidence>
<feature type="compositionally biased region" description="Low complexity" evidence="1">
    <location>
        <begin position="8"/>
        <end position="32"/>
    </location>
</feature>
<sequence>MTEVAEPGGAAHVTAWAGGAATSAAATPATTTAPPPSTRTDFRASATTDTVTASSGLVPRKPNPLRGVYGDAHRFTGWAGIDAVTGRHRSGDYAQRNA</sequence>
<gene>
    <name evidence="2" type="ORF">RHRU231_850047</name>
</gene>
<evidence type="ECO:0000256" key="1">
    <source>
        <dbReference type="SAM" id="MobiDB-lite"/>
    </source>
</evidence>
<organism evidence="2 3">
    <name type="scientific">Rhodococcus ruber</name>
    <dbReference type="NCBI Taxonomy" id="1830"/>
    <lineage>
        <taxon>Bacteria</taxon>
        <taxon>Bacillati</taxon>
        <taxon>Actinomycetota</taxon>
        <taxon>Actinomycetes</taxon>
        <taxon>Mycobacteriales</taxon>
        <taxon>Nocardiaceae</taxon>
        <taxon>Rhodococcus</taxon>
    </lineage>
</organism>
<protein>
    <submittedName>
        <fullName evidence="2">Uncharacterized protein</fullName>
    </submittedName>
</protein>
<feature type="region of interest" description="Disordered" evidence="1">
    <location>
        <begin position="1"/>
        <end position="43"/>
    </location>
</feature>
<accession>A0A098BTL1</accession>
<dbReference type="Proteomes" id="UP000042997">
    <property type="component" value="Unassembled WGS sequence"/>
</dbReference>
<dbReference type="EMBL" id="CCSD01000100">
    <property type="protein sequence ID" value="CDZ91587.1"/>
    <property type="molecule type" value="Genomic_DNA"/>
</dbReference>
<evidence type="ECO:0000313" key="3">
    <source>
        <dbReference type="Proteomes" id="UP000042997"/>
    </source>
</evidence>
<reference evidence="2 3" key="1">
    <citation type="journal article" date="2014" name="Genome Announc.">
        <title>Draft Genome Sequence of Propane- and Butane-Oxidizing Actinobacterium Rhodococcus ruber IEGM 231.</title>
        <authorList>
            <person name="Ivshina I.B."/>
            <person name="Kuyukina M.S."/>
            <person name="Krivoruchko A.V."/>
            <person name="Barbe V."/>
            <person name="Fischer C."/>
        </authorList>
    </citation>
    <scope>NUCLEOTIDE SEQUENCE [LARGE SCALE GENOMIC DNA]</scope>
</reference>